<sequence length="118" mass="13928">MVAEWRCDMSAGRLRRKPYEKRLFRLQAELVKLQEWVKAEGRRMVVVFEGRDAAGKGSTIKRVAEYLNPQMARIVALPAPTERERTQWYFQRYIEYLPAAGEIVLFDRSWYNRAGWSG</sequence>
<evidence type="ECO:0000259" key="1">
    <source>
        <dbReference type="Pfam" id="PF03976"/>
    </source>
</evidence>
<dbReference type="InterPro" id="IPR022488">
    <property type="entry name" value="PPK2-related"/>
</dbReference>
<feature type="domain" description="Polyphosphate kinase-2-related" evidence="1">
    <location>
        <begin position="15"/>
        <end position="115"/>
    </location>
</feature>
<organism evidence="2 3">
    <name type="scientific">Nonomuraea solani</name>
    <dbReference type="NCBI Taxonomy" id="1144553"/>
    <lineage>
        <taxon>Bacteria</taxon>
        <taxon>Bacillati</taxon>
        <taxon>Actinomycetota</taxon>
        <taxon>Actinomycetes</taxon>
        <taxon>Streptosporangiales</taxon>
        <taxon>Streptosporangiaceae</taxon>
        <taxon>Nonomuraea</taxon>
    </lineage>
</organism>
<evidence type="ECO:0000313" key="2">
    <source>
        <dbReference type="EMBL" id="SEH02683.1"/>
    </source>
</evidence>
<dbReference type="InterPro" id="IPR027417">
    <property type="entry name" value="P-loop_NTPase"/>
</dbReference>
<dbReference type="AlphaFoldDB" id="A0A1H6EZ90"/>
<dbReference type="SUPFAM" id="SSF52540">
    <property type="entry name" value="P-loop containing nucleoside triphosphate hydrolases"/>
    <property type="match status" value="1"/>
</dbReference>
<evidence type="ECO:0000313" key="3">
    <source>
        <dbReference type="Proteomes" id="UP000236732"/>
    </source>
</evidence>
<dbReference type="Gene3D" id="3.40.50.300">
    <property type="entry name" value="P-loop containing nucleotide triphosphate hydrolases"/>
    <property type="match status" value="1"/>
</dbReference>
<dbReference type="Proteomes" id="UP000236732">
    <property type="component" value="Unassembled WGS sequence"/>
</dbReference>
<dbReference type="EMBL" id="FNVT01000029">
    <property type="protein sequence ID" value="SEH02683.1"/>
    <property type="molecule type" value="Genomic_DNA"/>
</dbReference>
<dbReference type="PANTHER" id="PTHR34383:SF1">
    <property type="entry name" value="ADP-POLYPHOSPHATE PHOSPHOTRANSFERASE"/>
    <property type="match status" value="1"/>
</dbReference>
<dbReference type="PANTHER" id="PTHR34383">
    <property type="entry name" value="POLYPHOSPHATE:AMP PHOSPHOTRANSFERASE-RELATED"/>
    <property type="match status" value="1"/>
</dbReference>
<dbReference type="GO" id="GO:0016301">
    <property type="term" value="F:kinase activity"/>
    <property type="evidence" value="ECO:0007669"/>
    <property type="project" value="UniProtKB-KW"/>
</dbReference>
<keyword evidence="2" id="KW-0808">Transferase</keyword>
<accession>A0A1H6EZ90</accession>
<dbReference type="Pfam" id="PF03976">
    <property type="entry name" value="PPK2"/>
    <property type="match status" value="1"/>
</dbReference>
<proteinExistence type="predicted"/>
<reference evidence="2 3" key="1">
    <citation type="submission" date="2016-10" db="EMBL/GenBank/DDBJ databases">
        <authorList>
            <person name="de Groot N.N."/>
        </authorList>
    </citation>
    <scope>NUCLEOTIDE SEQUENCE [LARGE SCALE GENOMIC DNA]</scope>
    <source>
        <strain evidence="2 3">CGMCC 4.7037</strain>
    </source>
</reference>
<gene>
    <name evidence="2" type="ORF">SAMN05444920_12915</name>
</gene>
<name>A0A1H6EZ90_9ACTN</name>
<keyword evidence="2" id="KW-0418">Kinase</keyword>
<protein>
    <submittedName>
        <fullName evidence="2">Polyphosphate kinase 2 (PPK2)</fullName>
    </submittedName>
</protein>
<keyword evidence="3" id="KW-1185">Reference proteome</keyword>